<name>A0AAV0EQ39_9ASTE</name>
<feature type="region of interest" description="Disordered" evidence="4">
    <location>
        <begin position="750"/>
        <end position="789"/>
    </location>
</feature>
<accession>A0AAV0EQ39</accession>
<dbReference type="Proteomes" id="UP001152523">
    <property type="component" value="Unassembled WGS sequence"/>
</dbReference>
<proteinExistence type="inferred from homology"/>
<feature type="compositionally biased region" description="Low complexity" evidence="4">
    <location>
        <begin position="763"/>
        <end position="774"/>
    </location>
</feature>
<evidence type="ECO:0000256" key="4">
    <source>
        <dbReference type="SAM" id="MobiDB-lite"/>
    </source>
</evidence>
<feature type="compositionally biased region" description="Basic and acidic residues" evidence="4">
    <location>
        <begin position="126"/>
        <end position="152"/>
    </location>
</feature>
<keyword evidence="6" id="KW-1185">Reference proteome</keyword>
<reference evidence="5" key="1">
    <citation type="submission" date="2022-07" db="EMBL/GenBank/DDBJ databases">
        <authorList>
            <person name="Macas J."/>
            <person name="Novak P."/>
            <person name="Neumann P."/>
        </authorList>
    </citation>
    <scope>NUCLEOTIDE SEQUENCE</scope>
</reference>
<protein>
    <recommendedName>
        <fullName evidence="7">Protein WEAK CHLOROPLAST MOVEMENT UNDER BLUE LIGHT 1-like</fullName>
    </recommendedName>
</protein>
<feature type="compositionally biased region" description="Basic and acidic residues" evidence="4">
    <location>
        <begin position="160"/>
        <end position="172"/>
    </location>
</feature>
<dbReference type="InterPro" id="IPR008545">
    <property type="entry name" value="Web"/>
</dbReference>
<evidence type="ECO:0008006" key="7">
    <source>
        <dbReference type="Google" id="ProtNLM"/>
    </source>
</evidence>
<feature type="coiled-coil region" evidence="3">
    <location>
        <begin position="399"/>
        <end position="513"/>
    </location>
</feature>
<feature type="coiled-coil region" evidence="3">
    <location>
        <begin position="556"/>
        <end position="611"/>
    </location>
</feature>
<evidence type="ECO:0000256" key="1">
    <source>
        <dbReference type="ARBA" id="ARBA00005485"/>
    </source>
</evidence>
<dbReference type="PANTHER" id="PTHR32054">
    <property type="entry name" value="HEAVY CHAIN, PUTATIVE, EXPRESSED-RELATED-RELATED"/>
    <property type="match status" value="1"/>
</dbReference>
<feature type="region of interest" description="Disordered" evidence="4">
    <location>
        <begin position="115"/>
        <end position="188"/>
    </location>
</feature>
<evidence type="ECO:0000313" key="6">
    <source>
        <dbReference type="Proteomes" id="UP001152523"/>
    </source>
</evidence>
<dbReference type="GO" id="GO:0009904">
    <property type="term" value="P:chloroplast accumulation movement"/>
    <property type="evidence" value="ECO:0007669"/>
    <property type="project" value="TreeGrafter"/>
</dbReference>
<evidence type="ECO:0000256" key="3">
    <source>
        <dbReference type="SAM" id="Coils"/>
    </source>
</evidence>
<keyword evidence="2 3" id="KW-0175">Coiled coil</keyword>
<comment type="similarity">
    <text evidence="1">Belongs to the WEB family.</text>
</comment>
<dbReference type="AlphaFoldDB" id="A0AAV0EQ39"/>
<dbReference type="Pfam" id="PF05701">
    <property type="entry name" value="WEMBL"/>
    <property type="match status" value="1"/>
</dbReference>
<evidence type="ECO:0000256" key="2">
    <source>
        <dbReference type="ARBA" id="ARBA00023054"/>
    </source>
</evidence>
<evidence type="ECO:0000313" key="5">
    <source>
        <dbReference type="EMBL" id="CAH9125387.1"/>
    </source>
</evidence>
<dbReference type="GO" id="GO:0005829">
    <property type="term" value="C:cytosol"/>
    <property type="evidence" value="ECO:0007669"/>
    <property type="project" value="TreeGrafter"/>
</dbReference>
<comment type="caution">
    <text evidence="5">The sequence shown here is derived from an EMBL/GenBank/DDBJ whole genome shotgun (WGS) entry which is preliminary data.</text>
</comment>
<dbReference type="EMBL" id="CAMAPF010000936">
    <property type="protein sequence ID" value="CAH9125387.1"/>
    <property type="molecule type" value="Genomic_DNA"/>
</dbReference>
<feature type="region of interest" description="Disordered" evidence="4">
    <location>
        <begin position="1"/>
        <end position="41"/>
    </location>
</feature>
<feature type="compositionally biased region" description="Basic and acidic residues" evidence="4">
    <location>
        <begin position="1"/>
        <end position="11"/>
    </location>
</feature>
<gene>
    <name evidence="5" type="ORF">CEPIT_LOCUS26724</name>
</gene>
<feature type="coiled-coil region" evidence="3">
    <location>
        <begin position="229"/>
        <end position="345"/>
    </location>
</feature>
<sequence length="812" mass="90514">MEDVKVEHLKDEELEEEDHPSPSDNFIPTSSVEENDTDKISQSSMLEQEALLPSTGNLECLSSNSSDVLNLPKESILPDQLVTIAHIASELSTEIISPKCIADVATTLSIPSHIARESEGDNNNTKIRDHDELDAHSSSRSDGADTSSHEVEGTESESYSETRKSVSSEVSKEATSPGSENALINRGQIDTTAPIESVKQAVSKFGGIVDWKAHRAQTFERRKIIDQELGKVQEEIPLLKKQCEAAEKAKTQVLEDLDSTKRLVEELKLNLERAQTEEQQAKQDSELARLRVEEIEQGITNEASFAAKVQLEVARARHEAAVSELETVRAELQKLRSDYALAVSERDEAVKKAEEAVSASRGVEKTVEDLTIEVITLKQSLEAAHAAHLEAEEHRLGAAMAREQDILYWEKELKEAEEEVEKANQQNQSVKDLKSNLDTASSLLLDLKLEFATYMDSKKLLKTEEESTRKELEEVKLNIDKAMDEVNCLKVAADSLRAELQNEKSELSAIQQREAMASIAVASLETELQRTKSEISIAHIKKKEAIERLVNLPKQLQEAGKEADLAKSLAEAAREELRKAKEEAEQAKAGARTVESRLVAAQKEIEAAKASERLAVLAINALQESGSGGQPINDQDSPKQVTLSLEEYYELSKQAHEAEEEANMRVAASISQIEVAKESELKSLTKLEEVNREIAGRRESLRVALEKAEKAKQGKLAMEQELRRWRAEHEERRKANEQVRVMNRTVSSSLSFVERSETKAAASSPKESSVQESSNDISDSSPEVKTVKKKKKSFFPRFFMFFMRKKVESKLE</sequence>
<dbReference type="PANTHER" id="PTHR32054:SF31">
    <property type="entry name" value="PROTEIN WEAK CHLOROPLAST MOVEMENT UNDER BLUE LIGHT 1"/>
    <property type="match status" value="1"/>
</dbReference>
<dbReference type="GO" id="GO:0009903">
    <property type="term" value="P:chloroplast avoidance movement"/>
    <property type="evidence" value="ECO:0007669"/>
    <property type="project" value="TreeGrafter"/>
</dbReference>
<organism evidence="5 6">
    <name type="scientific">Cuscuta epithymum</name>
    <dbReference type="NCBI Taxonomy" id="186058"/>
    <lineage>
        <taxon>Eukaryota</taxon>
        <taxon>Viridiplantae</taxon>
        <taxon>Streptophyta</taxon>
        <taxon>Embryophyta</taxon>
        <taxon>Tracheophyta</taxon>
        <taxon>Spermatophyta</taxon>
        <taxon>Magnoliopsida</taxon>
        <taxon>eudicotyledons</taxon>
        <taxon>Gunneridae</taxon>
        <taxon>Pentapetalae</taxon>
        <taxon>asterids</taxon>
        <taxon>lamiids</taxon>
        <taxon>Solanales</taxon>
        <taxon>Convolvulaceae</taxon>
        <taxon>Cuscuteae</taxon>
        <taxon>Cuscuta</taxon>
        <taxon>Cuscuta subgen. Cuscuta</taxon>
    </lineage>
</organism>
<feature type="coiled-coil region" evidence="3">
    <location>
        <begin position="691"/>
        <end position="728"/>
    </location>
</feature>